<dbReference type="PANTHER" id="PTHR42941">
    <property type="entry name" value="SLL1037 PROTEIN"/>
    <property type="match status" value="1"/>
</dbReference>
<reference evidence="2" key="1">
    <citation type="submission" date="2021-07" db="EMBL/GenBank/DDBJ databases">
        <title>New genus and species of the family Alcaligenaceae.</title>
        <authorList>
            <person name="Hahn M.W."/>
        </authorList>
    </citation>
    <scope>NUCLEOTIDE SEQUENCE</scope>
    <source>
        <strain evidence="2">LF4-65</strain>
    </source>
</reference>
<dbReference type="NCBIfam" id="TIGR02122">
    <property type="entry name" value="TRAP_TAXI"/>
    <property type="match status" value="1"/>
</dbReference>
<sequence length="317" mass="33524">MKQFKKVSLTALALSAALLASTPTMAQQVTLMTGPQGGVWVPLGGALKGMWEKAIPGLQVTSTPGAGIANVRGVDEGKVQIGFGNSSSTVDGLAGRAPFPKKVTKVCQMANLYPQFFQVVALQSAKVNSFADLKGKSLVTQSRGNTGELLTDLILQANDMTYKSLSKVNFQASYSDAVSMMKDGHVQVFTLGTTSPASAVMDLASGRDVNLVPVDDKTMAYMKNLNPGYNRLIIKAGTYPKQTQDVPAIGYLTHLIVACDMPEKTVYEMVKAMATNVPSLVAVSKAMEGLTPKVMASDIGVPLHPGAAKYYKEVGAL</sequence>
<dbReference type="EMBL" id="JAHXRI010000006">
    <property type="protein sequence ID" value="MBZ1350533.1"/>
    <property type="molecule type" value="Genomic_DNA"/>
</dbReference>
<evidence type="ECO:0000313" key="3">
    <source>
        <dbReference type="Proteomes" id="UP000739565"/>
    </source>
</evidence>
<gene>
    <name evidence="2" type="ORF">KZZ10_07720</name>
</gene>
<accession>A0A953N9N3</accession>
<dbReference type="CDD" id="cd13520">
    <property type="entry name" value="PBP2_TAXI_TRAP"/>
    <property type="match status" value="1"/>
</dbReference>
<dbReference type="PANTHER" id="PTHR42941:SF1">
    <property type="entry name" value="SLL1037 PROTEIN"/>
    <property type="match status" value="1"/>
</dbReference>
<proteinExistence type="predicted"/>
<keyword evidence="1" id="KW-0732">Signal</keyword>
<dbReference type="Gene3D" id="3.40.190.10">
    <property type="entry name" value="Periplasmic binding protein-like II"/>
    <property type="match status" value="2"/>
</dbReference>
<keyword evidence="3" id="KW-1185">Reference proteome</keyword>
<evidence type="ECO:0000256" key="1">
    <source>
        <dbReference type="SAM" id="SignalP"/>
    </source>
</evidence>
<protein>
    <submittedName>
        <fullName evidence="2">TAXI family TRAP transporter solute-binding subunit</fullName>
    </submittedName>
</protein>
<dbReference type="SUPFAM" id="SSF53850">
    <property type="entry name" value="Periplasmic binding protein-like II"/>
    <property type="match status" value="1"/>
</dbReference>
<dbReference type="Pfam" id="PF16868">
    <property type="entry name" value="NMT1_3"/>
    <property type="match status" value="1"/>
</dbReference>
<comment type="caution">
    <text evidence="2">The sequence shown here is derived from an EMBL/GenBank/DDBJ whole genome shotgun (WGS) entry which is preliminary data.</text>
</comment>
<feature type="signal peptide" evidence="1">
    <location>
        <begin position="1"/>
        <end position="26"/>
    </location>
</feature>
<name>A0A953N9N3_9BURK</name>
<dbReference type="InterPro" id="IPR011852">
    <property type="entry name" value="TRAP_TAXI"/>
</dbReference>
<dbReference type="Proteomes" id="UP000739565">
    <property type="component" value="Unassembled WGS sequence"/>
</dbReference>
<dbReference type="AlphaFoldDB" id="A0A953N9N3"/>
<dbReference type="RefSeq" id="WP_259660908.1">
    <property type="nucleotide sequence ID" value="NZ_JAHXRI010000006.1"/>
</dbReference>
<feature type="chain" id="PRO_5037216207" evidence="1">
    <location>
        <begin position="27"/>
        <end position="317"/>
    </location>
</feature>
<evidence type="ECO:0000313" key="2">
    <source>
        <dbReference type="EMBL" id="MBZ1350533.1"/>
    </source>
</evidence>
<organism evidence="2 3">
    <name type="scientific">Zwartia hollandica</name>
    <dbReference type="NCBI Taxonomy" id="324606"/>
    <lineage>
        <taxon>Bacteria</taxon>
        <taxon>Pseudomonadati</taxon>
        <taxon>Pseudomonadota</taxon>
        <taxon>Betaproteobacteria</taxon>
        <taxon>Burkholderiales</taxon>
        <taxon>Alcaligenaceae</taxon>
        <taxon>Zwartia</taxon>
    </lineage>
</organism>